<name>A0ABQ1PS20_9GAMM</name>
<keyword evidence="1" id="KW-0472">Membrane</keyword>
<keyword evidence="1" id="KW-0812">Transmembrane</keyword>
<keyword evidence="3" id="KW-1185">Reference proteome</keyword>
<dbReference type="Proteomes" id="UP000638188">
    <property type="component" value="Unassembled WGS sequence"/>
</dbReference>
<proteinExistence type="predicted"/>
<gene>
    <name evidence="2" type="ORF">GCM10007418_21940</name>
</gene>
<organism evidence="2 3">
    <name type="scientific">Halopseudomonas salina</name>
    <dbReference type="NCBI Taxonomy" id="1323744"/>
    <lineage>
        <taxon>Bacteria</taxon>
        <taxon>Pseudomonadati</taxon>
        <taxon>Pseudomonadota</taxon>
        <taxon>Gammaproteobacteria</taxon>
        <taxon>Pseudomonadales</taxon>
        <taxon>Pseudomonadaceae</taxon>
        <taxon>Halopseudomonas</taxon>
    </lineage>
</organism>
<evidence type="ECO:0000313" key="2">
    <source>
        <dbReference type="EMBL" id="GGD02352.1"/>
    </source>
</evidence>
<evidence type="ECO:0000256" key="1">
    <source>
        <dbReference type="SAM" id="Phobius"/>
    </source>
</evidence>
<keyword evidence="1" id="KW-1133">Transmembrane helix</keyword>
<comment type="caution">
    <text evidence="2">The sequence shown here is derived from an EMBL/GenBank/DDBJ whole genome shotgun (WGS) entry which is preliminary data.</text>
</comment>
<accession>A0ABQ1PS20</accession>
<protein>
    <submittedName>
        <fullName evidence="2">Uncharacterized protein</fullName>
    </submittedName>
</protein>
<evidence type="ECO:0000313" key="3">
    <source>
        <dbReference type="Proteomes" id="UP000638188"/>
    </source>
</evidence>
<dbReference type="EMBL" id="BMFF01000004">
    <property type="protein sequence ID" value="GGD02352.1"/>
    <property type="molecule type" value="Genomic_DNA"/>
</dbReference>
<feature type="transmembrane region" description="Helical" evidence="1">
    <location>
        <begin position="42"/>
        <end position="60"/>
    </location>
</feature>
<reference evidence="3" key="1">
    <citation type="journal article" date="2019" name="Int. J. Syst. Evol. Microbiol.">
        <title>The Global Catalogue of Microorganisms (GCM) 10K type strain sequencing project: providing services to taxonomists for standard genome sequencing and annotation.</title>
        <authorList>
            <consortium name="The Broad Institute Genomics Platform"/>
            <consortium name="The Broad Institute Genome Sequencing Center for Infectious Disease"/>
            <person name="Wu L."/>
            <person name="Ma J."/>
        </authorList>
    </citation>
    <scope>NUCLEOTIDE SEQUENCE [LARGE SCALE GENOMIC DNA]</scope>
    <source>
        <strain evidence="3">CGMCC 1.12482</strain>
    </source>
</reference>
<sequence length="104" mass="13608">MHRWPSGLRCRWLNDRLGARFDRFGFWLRFWLRFRFRFRFRLGFWLGFWLRFRFWLGFWLRLRLRLRLWRDFNQLNCHRLRFDDHRSGEVSARKPCHQRSMQRQ</sequence>